<keyword evidence="8" id="KW-0963">Cytoplasm</keyword>
<dbReference type="GO" id="GO:0009229">
    <property type="term" value="P:thiamine diphosphate biosynthetic process"/>
    <property type="evidence" value="ECO:0007669"/>
    <property type="project" value="UniProtKB-UniRule"/>
</dbReference>
<feature type="domain" description="Thiazole synthase ThiG" evidence="9">
    <location>
        <begin position="4"/>
        <end position="249"/>
    </location>
</feature>
<dbReference type="GO" id="GO:0005737">
    <property type="term" value="C:cytoplasm"/>
    <property type="evidence" value="ECO:0007669"/>
    <property type="project" value="UniProtKB-SubCell"/>
</dbReference>
<dbReference type="EMBL" id="LR962863">
    <property type="protein sequence ID" value="CAD7360511.1"/>
    <property type="molecule type" value="Genomic_DNA"/>
</dbReference>
<keyword evidence="4 8" id="KW-0808">Transferase</keyword>
<evidence type="ECO:0000256" key="2">
    <source>
        <dbReference type="ARBA" id="ARBA00004948"/>
    </source>
</evidence>
<feature type="binding site" evidence="8">
    <location>
        <begin position="206"/>
        <end position="207"/>
    </location>
    <ligand>
        <name>1-deoxy-D-xylulose 5-phosphate</name>
        <dbReference type="ChEBI" id="CHEBI:57792"/>
    </ligand>
</feature>
<dbReference type="UniPathway" id="UPA00060"/>
<reference evidence="10 12" key="2">
    <citation type="submission" date="2020-11" db="EMBL/GenBank/DDBJ databases">
        <authorList>
            <consortium name="Pathogen Informatics"/>
        </authorList>
    </citation>
    <scope>NUCLEOTIDE SEQUENCE [LARGE SCALE GENOMIC DNA]</scope>
    <source>
        <strain evidence="10 12">NCTC12218</strain>
    </source>
</reference>
<evidence type="ECO:0000256" key="4">
    <source>
        <dbReference type="ARBA" id="ARBA00022679"/>
    </source>
</evidence>
<comment type="similarity">
    <text evidence="8">Belongs to the ThiG family.</text>
</comment>
<evidence type="ECO:0000256" key="6">
    <source>
        <dbReference type="ARBA" id="ARBA00023270"/>
    </source>
</evidence>
<comment type="subunit">
    <text evidence="8">Homotetramer. Forms heterodimers with either ThiH or ThiS.</text>
</comment>
<dbReference type="HAMAP" id="MF_00443">
    <property type="entry name" value="ThiG"/>
    <property type="match status" value="1"/>
</dbReference>
<dbReference type="Pfam" id="PF05690">
    <property type="entry name" value="ThiG"/>
    <property type="match status" value="1"/>
</dbReference>
<evidence type="ECO:0000256" key="8">
    <source>
        <dbReference type="HAMAP-Rule" id="MF_00443"/>
    </source>
</evidence>
<keyword evidence="5 8" id="KW-0784">Thiamine biosynthesis</keyword>
<sequence>MMFKIGNLSFNSRLFLGTGKFENEEIQSRAIDASETEVLTFAVRRMSLYDEKLPNPLANVDLSKFTTFPNTAGAKTAEEAVRIAELANEAGVCDMIKVEVIGDDETLLPDPLETYKACEILLEKGYIVCPYISDDVVLAKRLEALGVHAVMPLASPIGTGRGISNPLNLRYIIEKSQVPVIVDAGIGSAKDCAEAMELGADAILLNSAVSRAKDSVKMAEAMKKGIEAGRLSYEAGRIPIRYNAVQSSPSEGLGFL</sequence>
<evidence type="ECO:0000256" key="5">
    <source>
        <dbReference type="ARBA" id="ARBA00022977"/>
    </source>
</evidence>
<dbReference type="InterPro" id="IPR008867">
    <property type="entry name" value="ThiG"/>
</dbReference>
<dbReference type="CDD" id="cd04728">
    <property type="entry name" value="ThiG"/>
    <property type="match status" value="1"/>
</dbReference>
<dbReference type="PANTHER" id="PTHR34266">
    <property type="entry name" value="THIAZOLE SYNTHASE"/>
    <property type="match status" value="1"/>
</dbReference>
<keyword evidence="6 8" id="KW-0704">Schiff base</keyword>
<evidence type="ECO:0000313" key="12">
    <source>
        <dbReference type="Proteomes" id="UP000264146"/>
    </source>
</evidence>
<dbReference type="Proteomes" id="UP000264146">
    <property type="component" value="Chromosome"/>
</dbReference>
<protein>
    <recommendedName>
        <fullName evidence="3 8">Thiazole synthase</fullName>
        <ecNumber evidence="3 8">2.8.1.10</ecNumber>
    </recommendedName>
</protein>
<evidence type="ECO:0000313" key="10">
    <source>
        <dbReference type="EMBL" id="CAD7360511.1"/>
    </source>
</evidence>
<evidence type="ECO:0000259" key="9">
    <source>
        <dbReference type="Pfam" id="PF05690"/>
    </source>
</evidence>
<evidence type="ECO:0000256" key="7">
    <source>
        <dbReference type="ARBA" id="ARBA00049897"/>
    </source>
</evidence>
<dbReference type="AlphaFoldDB" id="A0A7Z7QRJ2"/>
<feature type="binding site" evidence="8">
    <location>
        <position position="158"/>
    </location>
    <ligand>
        <name>1-deoxy-D-xylulose 5-phosphate</name>
        <dbReference type="ChEBI" id="CHEBI:57792"/>
    </ligand>
</feature>
<gene>
    <name evidence="8 11" type="primary">thiG</name>
    <name evidence="11" type="ORF">NCTC12218_02187</name>
</gene>
<comment type="subcellular location">
    <subcellularLocation>
        <location evidence="8">Cytoplasm</location>
    </subcellularLocation>
</comment>
<dbReference type="EC" id="2.8.1.10" evidence="3 8"/>
<dbReference type="PANTHER" id="PTHR34266:SF2">
    <property type="entry name" value="THIAZOLE SYNTHASE"/>
    <property type="match status" value="1"/>
</dbReference>
<comment type="pathway">
    <text evidence="2 8">Cofactor biosynthesis; thiamine diphosphate biosynthesis.</text>
</comment>
<comment type="function">
    <text evidence="1 8">Catalyzes the rearrangement of 1-deoxy-D-xylulose 5-phosphate (DXP) to produce the thiazole phosphate moiety of thiamine. Sulfur is provided by the thiocarboxylate moiety of the carrier protein ThiS. In vitro, sulfur can be provided by H(2)S.</text>
</comment>
<comment type="catalytic activity">
    <reaction evidence="7 8">
        <text>[ThiS sulfur-carrier protein]-C-terminal-Gly-aminoethanethioate + 2-iminoacetate + 1-deoxy-D-xylulose 5-phosphate = [ThiS sulfur-carrier protein]-C-terminal Gly-Gly + 2-[(2R,5Z)-2-carboxy-4-methylthiazol-5(2H)-ylidene]ethyl phosphate + 2 H2O + H(+)</text>
        <dbReference type="Rhea" id="RHEA:26297"/>
        <dbReference type="Rhea" id="RHEA-COMP:12909"/>
        <dbReference type="Rhea" id="RHEA-COMP:19908"/>
        <dbReference type="ChEBI" id="CHEBI:15377"/>
        <dbReference type="ChEBI" id="CHEBI:15378"/>
        <dbReference type="ChEBI" id="CHEBI:57792"/>
        <dbReference type="ChEBI" id="CHEBI:62899"/>
        <dbReference type="ChEBI" id="CHEBI:77846"/>
        <dbReference type="ChEBI" id="CHEBI:90778"/>
        <dbReference type="ChEBI" id="CHEBI:232372"/>
        <dbReference type="EC" id="2.8.1.10"/>
    </reaction>
</comment>
<evidence type="ECO:0000256" key="3">
    <source>
        <dbReference type="ARBA" id="ARBA00011960"/>
    </source>
</evidence>
<dbReference type="GO" id="GO:1990107">
    <property type="term" value="F:thiazole synthase activity"/>
    <property type="evidence" value="ECO:0007669"/>
    <property type="project" value="UniProtKB-EC"/>
</dbReference>
<proteinExistence type="inferred from homology"/>
<name>A0A7Z7QRJ2_STASC</name>
<evidence type="ECO:0000256" key="1">
    <source>
        <dbReference type="ARBA" id="ARBA00002834"/>
    </source>
</evidence>
<organism evidence="11">
    <name type="scientific">Staphylococcus schleiferi</name>
    <dbReference type="NCBI Taxonomy" id="1295"/>
    <lineage>
        <taxon>Bacteria</taxon>
        <taxon>Bacillati</taxon>
        <taxon>Bacillota</taxon>
        <taxon>Bacilli</taxon>
        <taxon>Bacillales</taxon>
        <taxon>Staphylococcaceae</taxon>
        <taxon>Staphylococcus</taxon>
    </lineage>
</organism>
<dbReference type="Gene3D" id="3.20.20.70">
    <property type="entry name" value="Aldolase class I"/>
    <property type="match status" value="1"/>
</dbReference>
<feature type="binding site" evidence="8">
    <location>
        <begin position="184"/>
        <end position="185"/>
    </location>
    <ligand>
        <name>1-deoxy-D-xylulose 5-phosphate</name>
        <dbReference type="ChEBI" id="CHEBI:57792"/>
    </ligand>
</feature>
<dbReference type="InterPro" id="IPR033983">
    <property type="entry name" value="Thiazole_synthase_ThiG"/>
</dbReference>
<accession>A0A7Z7QRJ2</accession>
<reference evidence="11" key="1">
    <citation type="submission" date="2018-06" db="EMBL/GenBank/DDBJ databases">
        <authorList>
            <consortium name="Pathogen Informatics"/>
            <person name="Doyle S."/>
        </authorList>
    </citation>
    <scope>NUCLEOTIDE SEQUENCE [LARGE SCALE GENOMIC DNA]</scope>
    <source>
        <strain evidence="11">NCTC12218</strain>
    </source>
</reference>
<evidence type="ECO:0000313" key="11">
    <source>
        <dbReference type="EMBL" id="SUM90097.1"/>
    </source>
</evidence>
<feature type="active site" description="Schiff-base intermediate with DXP" evidence="8">
    <location>
        <position position="97"/>
    </location>
</feature>
<dbReference type="SUPFAM" id="SSF110399">
    <property type="entry name" value="ThiG-like"/>
    <property type="match status" value="1"/>
</dbReference>
<dbReference type="EMBL" id="UHEF01000001">
    <property type="protein sequence ID" value="SUM90097.1"/>
    <property type="molecule type" value="Genomic_DNA"/>
</dbReference>
<dbReference type="InterPro" id="IPR013785">
    <property type="entry name" value="Aldolase_TIM"/>
</dbReference>